<reference evidence="5 6" key="1">
    <citation type="journal article" date="2015" name="Genome Announc.">
        <title>Expanding the biotechnology potential of lactobacilli through comparative genomics of 213 strains and associated genera.</title>
        <authorList>
            <person name="Sun Z."/>
            <person name="Harris H.M."/>
            <person name="McCann A."/>
            <person name="Guo C."/>
            <person name="Argimon S."/>
            <person name="Zhang W."/>
            <person name="Yang X."/>
            <person name="Jeffery I.B."/>
            <person name="Cooney J.C."/>
            <person name="Kagawa T.F."/>
            <person name="Liu W."/>
            <person name="Song Y."/>
            <person name="Salvetti E."/>
            <person name="Wrobel A."/>
            <person name="Rasinkangas P."/>
            <person name="Parkhill J."/>
            <person name="Rea M.C."/>
            <person name="O'Sullivan O."/>
            <person name="Ritari J."/>
            <person name="Douillard F.P."/>
            <person name="Paul Ross R."/>
            <person name="Yang R."/>
            <person name="Briner A.E."/>
            <person name="Felis G.E."/>
            <person name="de Vos W.M."/>
            <person name="Barrangou R."/>
            <person name="Klaenhammer T.R."/>
            <person name="Caufield P.W."/>
            <person name="Cui Y."/>
            <person name="Zhang H."/>
            <person name="O'Toole P.W."/>
        </authorList>
    </citation>
    <scope>NUCLEOTIDE SEQUENCE [LARGE SCALE GENOMIC DNA]</scope>
    <source>
        <strain evidence="5 6">DSM 18630</strain>
    </source>
</reference>
<evidence type="ECO:0000256" key="2">
    <source>
        <dbReference type="ARBA" id="ARBA00023315"/>
    </source>
</evidence>
<dbReference type="EMBL" id="AZGB01000018">
    <property type="protein sequence ID" value="KRM05503.1"/>
    <property type="molecule type" value="Genomic_DNA"/>
</dbReference>
<sequence>MRAGIKMKDEIKTNRLYLRQVKSSDLADLFEYASQKQVAAAAGFNCCQTLNAAKTFLADLAVPGTWVLETIASKKVIGNICLFTASDESGEPDATKKLLGYALNQFYWNQGYMTEALSGIVNLAKQKNIAEIEAVVSLDNSASQRVLEKNRFEPQMVFNSPVGADLQLQPVVNYRRLI</sequence>
<dbReference type="AlphaFoldDB" id="A0A0R1VJR7"/>
<evidence type="ECO:0000256" key="3">
    <source>
        <dbReference type="ARBA" id="ARBA00038502"/>
    </source>
</evidence>
<dbReference type="Gene3D" id="3.40.630.30">
    <property type="match status" value="1"/>
</dbReference>
<name>A0A0R1VJR7_9LACO</name>
<dbReference type="STRING" id="1423750.FC89_GL001202"/>
<dbReference type="PANTHER" id="PTHR43792:SF8">
    <property type="entry name" value="[RIBOSOMAL PROTEIN US5]-ALANINE N-ACETYLTRANSFERASE"/>
    <property type="match status" value="1"/>
</dbReference>
<dbReference type="SUPFAM" id="SSF55729">
    <property type="entry name" value="Acyl-CoA N-acyltransferases (Nat)"/>
    <property type="match status" value="1"/>
</dbReference>
<gene>
    <name evidence="5" type="ORF">FC89_GL001202</name>
</gene>
<evidence type="ECO:0000256" key="1">
    <source>
        <dbReference type="ARBA" id="ARBA00022679"/>
    </source>
</evidence>
<evidence type="ECO:0000313" key="5">
    <source>
        <dbReference type="EMBL" id="KRM05503.1"/>
    </source>
</evidence>
<dbReference type="GO" id="GO:0005737">
    <property type="term" value="C:cytoplasm"/>
    <property type="evidence" value="ECO:0007669"/>
    <property type="project" value="TreeGrafter"/>
</dbReference>
<dbReference type="PANTHER" id="PTHR43792">
    <property type="entry name" value="GNAT FAMILY, PUTATIVE (AFU_ORTHOLOGUE AFUA_3G00765)-RELATED-RELATED"/>
    <property type="match status" value="1"/>
</dbReference>
<proteinExistence type="inferred from homology"/>
<dbReference type="GO" id="GO:0008999">
    <property type="term" value="F:protein-N-terminal-alanine acetyltransferase activity"/>
    <property type="evidence" value="ECO:0007669"/>
    <property type="project" value="TreeGrafter"/>
</dbReference>
<dbReference type="Proteomes" id="UP000051451">
    <property type="component" value="Unassembled WGS sequence"/>
</dbReference>
<keyword evidence="2" id="KW-0012">Acyltransferase</keyword>
<evidence type="ECO:0000313" key="6">
    <source>
        <dbReference type="Proteomes" id="UP000051451"/>
    </source>
</evidence>
<dbReference type="InterPro" id="IPR000182">
    <property type="entry name" value="GNAT_dom"/>
</dbReference>
<comment type="caution">
    <text evidence="5">The sequence shown here is derived from an EMBL/GenBank/DDBJ whole genome shotgun (WGS) entry which is preliminary data.</text>
</comment>
<accession>A0A0R1VJR7</accession>
<dbReference type="PATRIC" id="fig|1423750.3.peg.1231"/>
<keyword evidence="1" id="KW-0808">Transferase</keyword>
<protein>
    <recommendedName>
        <fullName evidence="4">N-acetyltransferase domain-containing protein</fullName>
    </recommendedName>
</protein>
<dbReference type="InterPro" id="IPR051531">
    <property type="entry name" value="N-acetyltransferase"/>
</dbReference>
<dbReference type="InterPro" id="IPR016181">
    <property type="entry name" value="Acyl_CoA_acyltransferase"/>
</dbReference>
<dbReference type="Pfam" id="PF13302">
    <property type="entry name" value="Acetyltransf_3"/>
    <property type="match status" value="1"/>
</dbReference>
<feature type="domain" description="N-acetyltransferase" evidence="4">
    <location>
        <begin position="15"/>
        <end position="153"/>
    </location>
</feature>
<evidence type="ECO:0000259" key="4">
    <source>
        <dbReference type="Pfam" id="PF13302"/>
    </source>
</evidence>
<keyword evidence="6" id="KW-1185">Reference proteome</keyword>
<comment type="similarity">
    <text evidence="3">Belongs to the acetyltransferase family. RimJ subfamily.</text>
</comment>
<organism evidence="5 6">
    <name type="scientific">Liquorilactobacillus ghanensis DSM 18630</name>
    <dbReference type="NCBI Taxonomy" id="1423750"/>
    <lineage>
        <taxon>Bacteria</taxon>
        <taxon>Bacillati</taxon>
        <taxon>Bacillota</taxon>
        <taxon>Bacilli</taxon>
        <taxon>Lactobacillales</taxon>
        <taxon>Lactobacillaceae</taxon>
        <taxon>Liquorilactobacillus</taxon>
    </lineage>
</organism>